<sequence>MKRESKSFTDALYAILTAAQRFEGPKYMLSGLSGLAFKFSVHRRLLPMSVTAYGQWGNEHAPAIDNLGIHTAYDGGRTRHSSFEVYQQDTIAWIKQSIDAGVGALYWIPEFGVIHGYDDADKVFYLQDGWSGESQVVLYDNFGINFTSFWYCQVFGNQVEVPLKDAVLESLRLALYDWETPYKTWPDKEIASGRLAYSYLIQALKLGDFDSSGAAYILDSYVYARREIRDYLQEVHQLIPGLDEVHHIYSELADLMTEELAVSLPSFNGTGQLAEHRQASLCAALAKAEALEERAMERVRIVSERYPDRKRSIVPRWGAHSAR</sequence>
<accession>A0ABX3H9I3</accession>
<proteinExistence type="predicted"/>
<protein>
    <submittedName>
        <fullName evidence="1">Uncharacterized protein</fullName>
    </submittedName>
</protein>
<organism evidence="1 2">
    <name type="scientific">Paenibacillus borealis</name>
    <dbReference type="NCBI Taxonomy" id="160799"/>
    <lineage>
        <taxon>Bacteria</taxon>
        <taxon>Bacillati</taxon>
        <taxon>Bacillota</taxon>
        <taxon>Bacilli</taxon>
        <taxon>Bacillales</taxon>
        <taxon>Paenibacillaceae</taxon>
        <taxon>Paenibacillus</taxon>
    </lineage>
</organism>
<name>A0ABX3H9I3_PAEBO</name>
<dbReference type="EMBL" id="MPTB01000017">
    <property type="protein sequence ID" value="OMD47136.1"/>
    <property type="molecule type" value="Genomic_DNA"/>
</dbReference>
<evidence type="ECO:0000313" key="2">
    <source>
        <dbReference type="Proteomes" id="UP000187412"/>
    </source>
</evidence>
<evidence type="ECO:0000313" key="1">
    <source>
        <dbReference type="EMBL" id="OMD47136.1"/>
    </source>
</evidence>
<gene>
    <name evidence="1" type="ORF">BSK56_14920</name>
</gene>
<reference evidence="1 2" key="1">
    <citation type="submission" date="2016-10" db="EMBL/GenBank/DDBJ databases">
        <title>Paenibacillus species isolates.</title>
        <authorList>
            <person name="Beno S.M."/>
        </authorList>
    </citation>
    <scope>NUCLEOTIDE SEQUENCE [LARGE SCALE GENOMIC DNA]</scope>
    <source>
        <strain evidence="1 2">FSL H7-0744</strain>
    </source>
</reference>
<comment type="caution">
    <text evidence="1">The sequence shown here is derived from an EMBL/GenBank/DDBJ whole genome shotgun (WGS) entry which is preliminary data.</text>
</comment>
<keyword evidence="2" id="KW-1185">Reference proteome</keyword>
<dbReference type="Proteomes" id="UP000187412">
    <property type="component" value="Unassembled WGS sequence"/>
</dbReference>